<dbReference type="PROSITE" id="PS51375">
    <property type="entry name" value="PPR"/>
    <property type="match status" value="6"/>
</dbReference>
<feature type="repeat" description="PPR" evidence="2">
    <location>
        <begin position="226"/>
        <end position="260"/>
    </location>
</feature>
<dbReference type="GeneID" id="120269977"/>
<feature type="repeat" description="PPR" evidence="2">
    <location>
        <begin position="124"/>
        <end position="158"/>
    </location>
</feature>
<dbReference type="AlphaFoldDB" id="A0AB40BZK9"/>
<dbReference type="Proteomes" id="UP001515500">
    <property type="component" value="Chromosome 10"/>
</dbReference>
<feature type="repeat" description="PPR" evidence="2">
    <location>
        <begin position="560"/>
        <end position="594"/>
    </location>
</feature>
<name>A0AB40BZK9_DIOCR</name>
<evidence type="ECO:0000256" key="1">
    <source>
        <dbReference type="ARBA" id="ARBA00022737"/>
    </source>
</evidence>
<evidence type="ECO:0000256" key="2">
    <source>
        <dbReference type="PROSITE-ProRule" id="PRU00708"/>
    </source>
</evidence>
<evidence type="ECO:0000313" key="4">
    <source>
        <dbReference type="RefSeq" id="XP_039132906.1"/>
    </source>
</evidence>
<dbReference type="RefSeq" id="XP_039132906.1">
    <property type="nucleotide sequence ID" value="XM_039276972.1"/>
</dbReference>
<dbReference type="Gene3D" id="1.25.40.10">
    <property type="entry name" value="Tetratricopeptide repeat domain"/>
    <property type="match status" value="5"/>
</dbReference>
<feature type="repeat" description="PPR" evidence="2">
    <location>
        <begin position="327"/>
        <end position="361"/>
    </location>
</feature>
<dbReference type="FunFam" id="1.25.40.10:FF:000158">
    <property type="entry name" value="pentatricopeptide repeat-containing protein At2g33680"/>
    <property type="match status" value="1"/>
</dbReference>
<gene>
    <name evidence="4" type="primary">LOC120269977</name>
</gene>
<dbReference type="FunFam" id="1.25.40.10:FF:000425">
    <property type="entry name" value="Pentatricopeptide repeat-containing protein At3g26540"/>
    <property type="match status" value="1"/>
</dbReference>
<dbReference type="Pfam" id="PF13041">
    <property type="entry name" value="PPR_2"/>
    <property type="match status" value="1"/>
</dbReference>
<feature type="repeat" description="PPR" evidence="2">
    <location>
        <begin position="195"/>
        <end position="225"/>
    </location>
</feature>
<keyword evidence="1" id="KW-0677">Repeat</keyword>
<evidence type="ECO:0000313" key="3">
    <source>
        <dbReference type="Proteomes" id="UP001515500"/>
    </source>
</evidence>
<dbReference type="InterPro" id="IPR046960">
    <property type="entry name" value="PPR_At4g14850-like_plant"/>
</dbReference>
<dbReference type="PANTHER" id="PTHR47926:SF476">
    <property type="entry name" value="PENTATRICOPEPTIDE REPEAT-CONTAINING PROTEIN"/>
    <property type="match status" value="1"/>
</dbReference>
<dbReference type="InterPro" id="IPR011990">
    <property type="entry name" value="TPR-like_helical_dom_sf"/>
</dbReference>
<dbReference type="GO" id="GO:0003723">
    <property type="term" value="F:RNA binding"/>
    <property type="evidence" value="ECO:0007669"/>
    <property type="project" value="InterPro"/>
</dbReference>
<keyword evidence="3" id="KW-1185">Reference proteome</keyword>
<dbReference type="FunFam" id="1.25.40.10:FF:000196">
    <property type="entry name" value="Pentatricopeptide repeat-containing protein At4g14850"/>
    <property type="match status" value="1"/>
</dbReference>
<dbReference type="GO" id="GO:0099402">
    <property type="term" value="P:plant organ development"/>
    <property type="evidence" value="ECO:0007669"/>
    <property type="project" value="UniProtKB-ARBA"/>
</dbReference>
<proteinExistence type="predicted"/>
<reference evidence="4" key="1">
    <citation type="submission" date="2025-08" db="UniProtKB">
        <authorList>
            <consortium name="RefSeq"/>
        </authorList>
    </citation>
    <scope>IDENTIFICATION</scope>
</reference>
<feature type="repeat" description="PPR" evidence="2">
    <location>
        <begin position="460"/>
        <end position="490"/>
    </location>
</feature>
<dbReference type="Pfam" id="PF01535">
    <property type="entry name" value="PPR"/>
    <property type="match status" value="9"/>
</dbReference>
<protein>
    <submittedName>
        <fullName evidence="4">Pentatricopeptide repeat-containing protein At3g26540</fullName>
    </submittedName>
</protein>
<dbReference type="InterPro" id="IPR002885">
    <property type="entry name" value="PPR_rpt"/>
</dbReference>
<dbReference type="GO" id="GO:0009451">
    <property type="term" value="P:RNA modification"/>
    <property type="evidence" value="ECO:0007669"/>
    <property type="project" value="InterPro"/>
</dbReference>
<dbReference type="PANTHER" id="PTHR47926">
    <property type="entry name" value="PENTATRICOPEPTIDE REPEAT-CONTAINING PROTEIN"/>
    <property type="match status" value="1"/>
</dbReference>
<sequence length="712" mass="79684">MASSAASVLNRLLQNASRPKKPSQPPPSPSLILHHINSNNFAAAFSALFSIPTPLSIPLYSRLLRISASTRSLVDARHLESHIISTHHPRHPPTFLLNRTIETYAACGSLRDARELFDEMPRRNGGTWNAIISAYASAGHSHDAILLFSRMNKSGSSRPNDVSFACALGSCADLLALLLARQIHCLVLKYGFAKNVILSTSVVDVYGKCGIMSDARKVFDEMRERNAVSWNVIVRRYLEMNEGEEAVILFFTMIVDGVRPLNFTVSNALVACSDVSALKEGCQIHGIAVKLGFDGDHVVENSLMEMYAKNGLLEDARKLFDDSTSRDVVSWTSIISGYALCGRFAEAEKLFDSMPERNVVSWNAMLAGYVRCLCWGKALDFIFLMAKESEEMDNVSLKLILNVCAGVSDLELGKQVHGFVFRHGFCSNIFIGNALVDMYGKCGNLRSAELWFLSMASNRDKISWNALISGYTRHGRSEEALNAFGEMQWETTPNEFTCSTALAACANIFVLRHGKQIHAHMIRNDFNMDVIIQGALVDMYCKCRSIEYAINVFEQATSKDIILWNSMIMGCAYNGRGEFGLELFEMMLKDGTKADNVTFIAILLACITEGYVDLGHRYFNLMSDEFGIIPRVEHYECMIELLGKHGFMVELEDFIERMPFEPTTPMWMRIFDCCREHSYARLGERAERWINESNPLNPVEFNVCSGPAMEPS</sequence>
<organism evidence="3 4">
    <name type="scientific">Dioscorea cayennensis subsp. rotundata</name>
    <name type="common">White Guinea yam</name>
    <name type="synonym">Dioscorea rotundata</name>
    <dbReference type="NCBI Taxonomy" id="55577"/>
    <lineage>
        <taxon>Eukaryota</taxon>
        <taxon>Viridiplantae</taxon>
        <taxon>Streptophyta</taxon>
        <taxon>Embryophyta</taxon>
        <taxon>Tracheophyta</taxon>
        <taxon>Spermatophyta</taxon>
        <taxon>Magnoliopsida</taxon>
        <taxon>Liliopsida</taxon>
        <taxon>Dioscoreales</taxon>
        <taxon>Dioscoreaceae</taxon>
        <taxon>Dioscorea</taxon>
    </lineage>
</organism>
<accession>A0AB40BZK9</accession>
<dbReference type="NCBIfam" id="TIGR00756">
    <property type="entry name" value="PPR"/>
    <property type="match status" value="5"/>
</dbReference>